<dbReference type="PANTHER" id="PTHR33371">
    <property type="entry name" value="INTERMEMBRANE PHOSPHOLIPID TRANSPORT SYSTEM BINDING PROTEIN MLAD-RELATED"/>
    <property type="match status" value="1"/>
</dbReference>
<dbReference type="RefSeq" id="WP_316510043.1">
    <property type="nucleotide sequence ID" value="NZ_OY726395.1"/>
</dbReference>
<evidence type="ECO:0000259" key="3">
    <source>
        <dbReference type="Pfam" id="PF02470"/>
    </source>
</evidence>
<gene>
    <name evidence="4" type="ORF">MU0050_002631</name>
</gene>
<dbReference type="PANTHER" id="PTHR33371:SF16">
    <property type="entry name" value="MCE-FAMILY PROTEIN MCE3F"/>
    <property type="match status" value="1"/>
</dbReference>
<evidence type="ECO:0000256" key="2">
    <source>
        <dbReference type="SAM" id="Phobius"/>
    </source>
</evidence>
<dbReference type="Proteomes" id="UP001190466">
    <property type="component" value="Chromosome"/>
</dbReference>
<reference evidence="4 5" key="1">
    <citation type="submission" date="2023-08" db="EMBL/GenBank/DDBJ databases">
        <authorList>
            <person name="Folkvardsen B D."/>
            <person name="Norman A."/>
        </authorList>
    </citation>
    <scope>NUCLEOTIDE SEQUENCE [LARGE SCALE GENOMIC DNA]</scope>
    <source>
        <strain evidence="4 5">Mu0050</strain>
    </source>
</reference>
<feature type="domain" description="Mce/MlaD" evidence="3">
    <location>
        <begin position="41"/>
        <end position="116"/>
    </location>
</feature>
<evidence type="ECO:0000256" key="1">
    <source>
        <dbReference type="SAM" id="MobiDB-lite"/>
    </source>
</evidence>
<accession>A0ABM9MEQ0</accession>
<sequence length="478" mass="50817">MRISRRIWTQLAIVGTVSTLAFASLMLVYIKLPSLLFGIGKYRVTVELAQAAGLYERANVTYRGTAVGEVTSVSLAPGGGVRAELQLDSSTRIPADLDAEVHSQTAVGEQFITLLPRSDGGPQLKDGDVISAERTSVPPDINALLDATNVGLAAVPQDNLKTLVDEAYLAVGGLGPEISRLVKGSAAVAIDAEENLDAWTALLDHAAPVLNTQTETSDAVRSWAANLAGVTEQLRGTDAELQGILHDGGPALGEARQLFDRVQPTLPIVLANLVTVGEVAVTYRDSIEQLLVLLPQGAAAMQAIGVANRNTEQDYAGAFLSFNLNVNLPPPCTTGFLPARQQRVPSLEDYPDRPAGDLYCRTPQDSGFNVRGARNTPCVTRPGKRAPTWQMCESDEEYVPLNDGFNWKGDPNATLSGQDIPQLTPSPAGRAAPAPPVAFAEYDPATGTYVGPDGKTFTQSNLAPAPNGERTWQNMLMP</sequence>
<protein>
    <submittedName>
        <fullName evidence="4">MlaD family protein</fullName>
    </submittedName>
</protein>
<dbReference type="InterPro" id="IPR003399">
    <property type="entry name" value="Mce/MlaD"/>
</dbReference>
<keyword evidence="2" id="KW-0472">Membrane</keyword>
<organism evidence="4 5">
    <name type="scientific">[Mycobacterium] wendilense</name>
    <dbReference type="NCBI Taxonomy" id="3064284"/>
    <lineage>
        <taxon>Bacteria</taxon>
        <taxon>Bacillati</taxon>
        <taxon>Actinomycetota</taxon>
        <taxon>Actinomycetes</taxon>
        <taxon>Mycobacteriales</taxon>
        <taxon>Mycobacteriaceae</taxon>
        <taxon>Mycolicibacter</taxon>
    </lineage>
</organism>
<dbReference type="InterPro" id="IPR005693">
    <property type="entry name" value="Mce"/>
</dbReference>
<dbReference type="NCBIfam" id="TIGR00996">
    <property type="entry name" value="Mtu_fam_mce"/>
    <property type="match status" value="1"/>
</dbReference>
<keyword evidence="2" id="KW-0812">Transmembrane</keyword>
<feature type="region of interest" description="Disordered" evidence="1">
    <location>
        <begin position="450"/>
        <end position="478"/>
    </location>
</feature>
<evidence type="ECO:0000313" key="5">
    <source>
        <dbReference type="Proteomes" id="UP001190466"/>
    </source>
</evidence>
<dbReference type="Pfam" id="PF02470">
    <property type="entry name" value="MlaD"/>
    <property type="match status" value="1"/>
</dbReference>
<keyword evidence="2" id="KW-1133">Transmembrane helix</keyword>
<name>A0ABM9MEQ0_9MYCO</name>
<keyword evidence="5" id="KW-1185">Reference proteome</keyword>
<dbReference type="InterPro" id="IPR052336">
    <property type="entry name" value="MlaD_Phospholipid_Transporter"/>
</dbReference>
<proteinExistence type="predicted"/>
<feature type="transmembrane region" description="Helical" evidence="2">
    <location>
        <begin position="7"/>
        <end position="30"/>
    </location>
</feature>
<dbReference type="EMBL" id="OY726395">
    <property type="protein sequence ID" value="CAJ1583463.1"/>
    <property type="molecule type" value="Genomic_DNA"/>
</dbReference>
<evidence type="ECO:0000313" key="4">
    <source>
        <dbReference type="EMBL" id="CAJ1583463.1"/>
    </source>
</evidence>